<dbReference type="Pfam" id="PF03861">
    <property type="entry name" value="ANTAR"/>
    <property type="match status" value="1"/>
</dbReference>
<evidence type="ECO:0000259" key="3">
    <source>
        <dbReference type="PROSITE" id="PS50921"/>
    </source>
</evidence>
<dbReference type="InterPro" id="IPR012074">
    <property type="entry name" value="GAF_ANTAR"/>
</dbReference>
<reference evidence="4 5" key="1">
    <citation type="submission" date="2021-01" db="EMBL/GenBank/DDBJ databases">
        <title>WGS of actinomycetes isolated from Thailand.</title>
        <authorList>
            <person name="Thawai C."/>
        </authorList>
    </citation>
    <scope>NUCLEOTIDE SEQUENCE [LARGE SCALE GENOMIC DNA]</scope>
    <source>
        <strain evidence="4 5">CH5-8</strain>
    </source>
</reference>
<dbReference type="Gene3D" id="3.30.450.40">
    <property type="match status" value="1"/>
</dbReference>
<dbReference type="SUPFAM" id="SSF55781">
    <property type="entry name" value="GAF domain-like"/>
    <property type="match status" value="1"/>
</dbReference>
<dbReference type="SMART" id="SM01012">
    <property type="entry name" value="ANTAR"/>
    <property type="match status" value="1"/>
</dbReference>
<keyword evidence="2" id="KW-0804">Transcription</keyword>
<comment type="caution">
    <text evidence="4">The sequence shown here is derived from an EMBL/GenBank/DDBJ whole genome shotgun (WGS) entry which is preliminary data.</text>
</comment>
<dbReference type="RefSeq" id="WP_201825611.1">
    <property type="nucleotide sequence ID" value="NZ_JAERRH010000020.1"/>
</dbReference>
<sequence>MGREQQLAEALVGLADSFADDVDPVVLADRLARNCVDLAGADAVGVLAVTSRGDLRTMAVTEERAAFLEFFQLQADEGPCLDAFREGRRFDVPDLEDSADRWPAVAPFAVRCGYHSLHALPLRVHGQTVGAVNLLLRRPGGLSALDVELAQALVDVAAVALVSWRPEAPRATDISARVQVALAAKATVDMATGMLAEAGGLTLGEARKALRRYAEHGHARLTDTAHALVRRTLRPETVLGGAPIPDQADSPAVPD</sequence>
<keyword evidence="1" id="KW-0805">Transcription regulation</keyword>
<accession>A0ABS1PAV9</accession>
<dbReference type="InterPro" id="IPR036388">
    <property type="entry name" value="WH-like_DNA-bd_sf"/>
</dbReference>
<evidence type="ECO:0000256" key="2">
    <source>
        <dbReference type="ARBA" id="ARBA00023163"/>
    </source>
</evidence>
<evidence type="ECO:0000313" key="5">
    <source>
        <dbReference type="Proteomes" id="UP000621386"/>
    </source>
</evidence>
<dbReference type="PIRSF" id="PIRSF036625">
    <property type="entry name" value="GAF_ANTAR"/>
    <property type="match status" value="1"/>
</dbReference>
<dbReference type="Gene3D" id="1.10.10.10">
    <property type="entry name" value="Winged helix-like DNA-binding domain superfamily/Winged helix DNA-binding domain"/>
    <property type="match status" value="1"/>
</dbReference>
<organism evidence="4 5">
    <name type="scientific">Streptomyces musisoli</name>
    <dbReference type="NCBI Taxonomy" id="2802280"/>
    <lineage>
        <taxon>Bacteria</taxon>
        <taxon>Bacillati</taxon>
        <taxon>Actinomycetota</taxon>
        <taxon>Actinomycetes</taxon>
        <taxon>Kitasatosporales</taxon>
        <taxon>Streptomycetaceae</taxon>
        <taxon>Streptomyces</taxon>
    </lineage>
</organism>
<proteinExistence type="predicted"/>
<keyword evidence="5" id="KW-1185">Reference proteome</keyword>
<dbReference type="InterPro" id="IPR029016">
    <property type="entry name" value="GAF-like_dom_sf"/>
</dbReference>
<dbReference type="PROSITE" id="PS50921">
    <property type="entry name" value="ANTAR"/>
    <property type="match status" value="1"/>
</dbReference>
<protein>
    <submittedName>
        <fullName evidence="4">GAF and ANTAR domain-containing protein</fullName>
    </submittedName>
</protein>
<dbReference type="EMBL" id="JAERRH010000020">
    <property type="protein sequence ID" value="MBL1109453.1"/>
    <property type="molecule type" value="Genomic_DNA"/>
</dbReference>
<evidence type="ECO:0000256" key="1">
    <source>
        <dbReference type="ARBA" id="ARBA00023015"/>
    </source>
</evidence>
<dbReference type="InterPro" id="IPR005561">
    <property type="entry name" value="ANTAR"/>
</dbReference>
<evidence type="ECO:0000313" key="4">
    <source>
        <dbReference type="EMBL" id="MBL1109453.1"/>
    </source>
</evidence>
<gene>
    <name evidence="4" type="ORF">JK361_33565</name>
</gene>
<dbReference type="Pfam" id="PF13185">
    <property type="entry name" value="GAF_2"/>
    <property type="match status" value="1"/>
</dbReference>
<dbReference type="Proteomes" id="UP000621386">
    <property type="component" value="Unassembled WGS sequence"/>
</dbReference>
<dbReference type="InterPro" id="IPR003018">
    <property type="entry name" value="GAF"/>
</dbReference>
<feature type="domain" description="ANTAR" evidence="3">
    <location>
        <begin position="168"/>
        <end position="229"/>
    </location>
</feature>
<name>A0ABS1PAV9_9ACTN</name>